<feature type="compositionally biased region" description="Low complexity" evidence="1">
    <location>
        <begin position="168"/>
        <end position="182"/>
    </location>
</feature>
<feature type="compositionally biased region" description="Pro residues" evidence="1">
    <location>
        <begin position="158"/>
        <end position="167"/>
    </location>
</feature>
<dbReference type="Proteomes" id="UP001066276">
    <property type="component" value="Chromosome 11"/>
</dbReference>
<gene>
    <name evidence="2" type="ORF">NDU88_004288</name>
</gene>
<evidence type="ECO:0000313" key="2">
    <source>
        <dbReference type="EMBL" id="KAJ1091161.1"/>
    </source>
</evidence>
<organism evidence="2 3">
    <name type="scientific">Pleurodeles waltl</name>
    <name type="common">Iberian ribbed newt</name>
    <dbReference type="NCBI Taxonomy" id="8319"/>
    <lineage>
        <taxon>Eukaryota</taxon>
        <taxon>Metazoa</taxon>
        <taxon>Chordata</taxon>
        <taxon>Craniata</taxon>
        <taxon>Vertebrata</taxon>
        <taxon>Euteleostomi</taxon>
        <taxon>Amphibia</taxon>
        <taxon>Batrachia</taxon>
        <taxon>Caudata</taxon>
        <taxon>Salamandroidea</taxon>
        <taxon>Salamandridae</taxon>
        <taxon>Pleurodelinae</taxon>
        <taxon>Pleurodeles</taxon>
    </lineage>
</organism>
<dbReference type="AlphaFoldDB" id="A0AAV7LHM2"/>
<accession>A0AAV7LHM2</accession>
<evidence type="ECO:0000313" key="3">
    <source>
        <dbReference type="Proteomes" id="UP001066276"/>
    </source>
</evidence>
<reference evidence="2" key="1">
    <citation type="journal article" date="2022" name="bioRxiv">
        <title>Sequencing and chromosome-scale assembly of the giantPleurodeles waltlgenome.</title>
        <authorList>
            <person name="Brown T."/>
            <person name="Elewa A."/>
            <person name="Iarovenko S."/>
            <person name="Subramanian E."/>
            <person name="Araus A.J."/>
            <person name="Petzold A."/>
            <person name="Susuki M."/>
            <person name="Suzuki K.-i.T."/>
            <person name="Hayashi T."/>
            <person name="Toyoda A."/>
            <person name="Oliveira C."/>
            <person name="Osipova E."/>
            <person name="Leigh N.D."/>
            <person name="Simon A."/>
            <person name="Yun M.H."/>
        </authorList>
    </citation>
    <scope>NUCLEOTIDE SEQUENCE</scope>
    <source>
        <strain evidence="2">20211129_DDA</strain>
        <tissue evidence="2">Liver</tissue>
    </source>
</reference>
<dbReference type="EMBL" id="JANPWB010000015">
    <property type="protein sequence ID" value="KAJ1091161.1"/>
    <property type="molecule type" value="Genomic_DNA"/>
</dbReference>
<feature type="region of interest" description="Disordered" evidence="1">
    <location>
        <begin position="157"/>
        <end position="182"/>
    </location>
</feature>
<protein>
    <submittedName>
        <fullName evidence="2">Uncharacterized protein</fullName>
    </submittedName>
</protein>
<name>A0AAV7LHM2_PLEWA</name>
<evidence type="ECO:0000256" key="1">
    <source>
        <dbReference type="SAM" id="MobiDB-lite"/>
    </source>
</evidence>
<comment type="caution">
    <text evidence="2">The sequence shown here is derived from an EMBL/GenBank/DDBJ whole genome shotgun (WGS) entry which is preliminary data.</text>
</comment>
<keyword evidence="3" id="KW-1185">Reference proteome</keyword>
<proteinExistence type="predicted"/>
<sequence>MIAQRRLLRRSPYLTLGPMVRSRAPTGIGIFVLHRRICNFVALDSDGTPVFIGVGCQLRSTNCTGPCRVFVAGCTPSSTDLGPGHVIRDVRGDRVKSPLLRPMNLMLGLRVPPCASTKAGNLRISVSITLSRNSILALVYGGWQPDRWAARVHVRSAPLPPPQPPPIRGGNRVSSSGSRGTVVHQTRKFSSFVTWGKRNFKIISGHVWSSN</sequence>